<accession>A0A917RM39</accession>
<dbReference type="Proteomes" id="UP000645217">
    <property type="component" value="Unassembled WGS sequence"/>
</dbReference>
<keyword evidence="2" id="KW-1185">Reference proteome</keyword>
<gene>
    <name evidence="1" type="ORF">GCM10007964_65550</name>
</gene>
<evidence type="ECO:0000313" key="1">
    <source>
        <dbReference type="EMBL" id="GGL14447.1"/>
    </source>
</evidence>
<sequence length="51" mass="5109">MASWVEIEKAVPELAARVVSVIVSAVSAALAGPDTSGLLTAASMSERIVPG</sequence>
<reference evidence="1" key="2">
    <citation type="submission" date="2020-09" db="EMBL/GenBank/DDBJ databases">
        <authorList>
            <person name="Sun Q."/>
            <person name="Ohkuma M."/>
        </authorList>
    </citation>
    <scope>NUCLEOTIDE SEQUENCE</scope>
    <source>
        <strain evidence="1">JCM 13064</strain>
    </source>
</reference>
<organism evidence="1 2">
    <name type="scientific">Sphaerisporangium melleum</name>
    <dbReference type="NCBI Taxonomy" id="321316"/>
    <lineage>
        <taxon>Bacteria</taxon>
        <taxon>Bacillati</taxon>
        <taxon>Actinomycetota</taxon>
        <taxon>Actinomycetes</taxon>
        <taxon>Streptosporangiales</taxon>
        <taxon>Streptosporangiaceae</taxon>
        <taxon>Sphaerisporangium</taxon>
    </lineage>
</organism>
<comment type="caution">
    <text evidence="1">The sequence shown here is derived from an EMBL/GenBank/DDBJ whole genome shotgun (WGS) entry which is preliminary data.</text>
</comment>
<protein>
    <submittedName>
        <fullName evidence="1">Uncharacterized protein</fullName>
    </submittedName>
</protein>
<evidence type="ECO:0000313" key="2">
    <source>
        <dbReference type="Proteomes" id="UP000645217"/>
    </source>
</evidence>
<dbReference type="EMBL" id="BMNT01000048">
    <property type="protein sequence ID" value="GGL14447.1"/>
    <property type="molecule type" value="Genomic_DNA"/>
</dbReference>
<reference evidence="1" key="1">
    <citation type="journal article" date="2014" name="Int. J. Syst. Evol. Microbiol.">
        <title>Complete genome sequence of Corynebacterium casei LMG S-19264T (=DSM 44701T), isolated from a smear-ripened cheese.</title>
        <authorList>
            <consortium name="US DOE Joint Genome Institute (JGI-PGF)"/>
            <person name="Walter F."/>
            <person name="Albersmeier A."/>
            <person name="Kalinowski J."/>
            <person name="Ruckert C."/>
        </authorList>
    </citation>
    <scope>NUCLEOTIDE SEQUENCE</scope>
    <source>
        <strain evidence="1">JCM 13064</strain>
    </source>
</reference>
<dbReference type="AlphaFoldDB" id="A0A917RM39"/>
<name>A0A917RM39_9ACTN</name>
<proteinExistence type="predicted"/>